<feature type="transmembrane region" description="Helical" evidence="6">
    <location>
        <begin position="62"/>
        <end position="83"/>
    </location>
</feature>
<dbReference type="GO" id="GO:0016020">
    <property type="term" value="C:membrane"/>
    <property type="evidence" value="ECO:0007669"/>
    <property type="project" value="UniProtKB-SubCell"/>
</dbReference>
<evidence type="ECO:0000313" key="8">
    <source>
        <dbReference type="Proteomes" id="UP000184509"/>
    </source>
</evidence>
<feature type="transmembrane region" description="Helical" evidence="6">
    <location>
        <begin position="431"/>
        <end position="451"/>
    </location>
</feature>
<dbReference type="EMBL" id="FQTV01000023">
    <property type="protein sequence ID" value="SHG09327.1"/>
    <property type="molecule type" value="Genomic_DNA"/>
</dbReference>
<keyword evidence="8" id="KW-1185">Reference proteome</keyword>
<proteinExistence type="predicted"/>
<evidence type="ECO:0000256" key="4">
    <source>
        <dbReference type="ARBA" id="ARBA00022989"/>
    </source>
</evidence>
<dbReference type="Gene3D" id="1.20.1740.10">
    <property type="entry name" value="Amino acid/polyamine transporter I"/>
    <property type="match status" value="1"/>
</dbReference>
<feature type="transmembrane region" description="Helical" evidence="6">
    <location>
        <begin position="104"/>
        <end position="128"/>
    </location>
</feature>
<feature type="transmembrane region" description="Helical" evidence="6">
    <location>
        <begin position="262"/>
        <end position="282"/>
    </location>
</feature>
<dbReference type="InterPro" id="IPR002293">
    <property type="entry name" value="AA/rel_permease1"/>
</dbReference>
<feature type="transmembrane region" description="Helical" evidence="6">
    <location>
        <begin position="524"/>
        <end position="543"/>
    </location>
</feature>
<organism evidence="7 8">
    <name type="scientific">Bacteroides luti</name>
    <dbReference type="NCBI Taxonomy" id="1297750"/>
    <lineage>
        <taxon>Bacteria</taxon>
        <taxon>Pseudomonadati</taxon>
        <taxon>Bacteroidota</taxon>
        <taxon>Bacteroidia</taxon>
        <taxon>Bacteroidales</taxon>
        <taxon>Bacteroidaceae</taxon>
        <taxon>Bacteroides</taxon>
    </lineage>
</organism>
<dbReference type="GO" id="GO:0015171">
    <property type="term" value="F:amino acid transmembrane transporter activity"/>
    <property type="evidence" value="ECO:0007669"/>
    <property type="project" value="TreeGrafter"/>
</dbReference>
<feature type="transmembrane region" description="Helical" evidence="6">
    <location>
        <begin position="326"/>
        <end position="345"/>
    </location>
</feature>
<evidence type="ECO:0000256" key="5">
    <source>
        <dbReference type="ARBA" id="ARBA00023136"/>
    </source>
</evidence>
<reference evidence="8" key="1">
    <citation type="submission" date="2016-11" db="EMBL/GenBank/DDBJ databases">
        <authorList>
            <person name="Varghese N."/>
            <person name="Submissions S."/>
        </authorList>
    </citation>
    <scope>NUCLEOTIDE SEQUENCE [LARGE SCALE GENOMIC DNA]</scope>
    <source>
        <strain evidence="8">DSM 26991</strain>
    </source>
</reference>
<keyword evidence="3 6" id="KW-0812">Transmembrane</keyword>
<keyword evidence="4 6" id="KW-1133">Transmembrane helix</keyword>
<dbReference type="PIRSF" id="PIRSF006060">
    <property type="entry name" value="AA_transporter"/>
    <property type="match status" value="1"/>
</dbReference>
<name>A0A1M5H075_9BACE</name>
<evidence type="ECO:0000256" key="2">
    <source>
        <dbReference type="ARBA" id="ARBA00022448"/>
    </source>
</evidence>
<protein>
    <submittedName>
        <fullName evidence="7">Amino acid/polyamine/organocation transporter, APC superfamily</fullName>
    </submittedName>
</protein>
<evidence type="ECO:0000313" key="7">
    <source>
        <dbReference type="EMBL" id="SHG09327.1"/>
    </source>
</evidence>
<dbReference type="Pfam" id="PF13520">
    <property type="entry name" value="AA_permease_2"/>
    <property type="match status" value="1"/>
</dbReference>
<gene>
    <name evidence="7" type="ORF">SAMN05444405_12317</name>
</gene>
<dbReference type="Proteomes" id="UP000184509">
    <property type="component" value="Unassembled WGS sequence"/>
</dbReference>
<accession>A0A1M5H075</accession>
<feature type="transmembrane region" description="Helical" evidence="6">
    <location>
        <begin position="402"/>
        <end position="419"/>
    </location>
</feature>
<evidence type="ECO:0000256" key="1">
    <source>
        <dbReference type="ARBA" id="ARBA00004141"/>
    </source>
</evidence>
<dbReference type="PANTHER" id="PTHR43243">
    <property type="entry name" value="INNER MEMBRANE TRANSPORTER YGJI-RELATED"/>
    <property type="match status" value="1"/>
</dbReference>
<feature type="transmembrane region" description="Helical" evidence="6">
    <location>
        <begin position="492"/>
        <end position="512"/>
    </location>
</feature>
<dbReference type="STRING" id="1297750.SAMN05444405_12317"/>
<feature type="transmembrane region" description="Helical" evidence="6">
    <location>
        <begin position="225"/>
        <end position="250"/>
    </location>
</feature>
<feature type="transmembrane region" description="Helical" evidence="6">
    <location>
        <begin position="457"/>
        <end position="476"/>
    </location>
</feature>
<dbReference type="OrthoDB" id="9762947at2"/>
<feature type="transmembrane region" description="Helical" evidence="6">
    <location>
        <begin position="33"/>
        <end position="56"/>
    </location>
</feature>
<feature type="transmembrane region" description="Helical" evidence="6">
    <location>
        <begin position="378"/>
        <end position="396"/>
    </location>
</feature>
<keyword evidence="2" id="KW-0813">Transport</keyword>
<dbReference type="AlphaFoldDB" id="A0A1M5H075"/>
<feature type="transmembrane region" description="Helical" evidence="6">
    <location>
        <begin position="185"/>
        <end position="205"/>
    </location>
</feature>
<dbReference type="RefSeq" id="WP_073404059.1">
    <property type="nucleotide sequence ID" value="NZ_FQTV01000023.1"/>
</dbReference>
<keyword evidence="5 6" id="KW-0472">Membrane</keyword>
<sequence>MSLFVRKSISSLLSESNATDSNTLKKSLGPSRLVALGIGAIIGAGLFSITGGAAAYQAGPAITISFIVASLGCCFAGLCYAEFASMIPVAGSAYTYSYATMGEFIAWIIGWDLVLEYAIAAVTVSISWSRYLIKFLEGIGVNLPPELTLCPWDGGIINLPAAIIIILASLLLIKGIEGSARVNFVIVLLKIAVVLVFIVLGWKYIDISNYRPYIPANNGTFGEYGFSGIIRASAVVFFAFIGFDAVSTAAQEAKNPKRNMPIGILVSLLICTVLYFLFAHVMTGVVNYTAFKGFDGIAPVAIAIDHMGKPDALGIIHPDYPWLNKAIVLAILAGYSSVILVMLLGQSRIFYSMSKDGLLPKVFSQIHPVYRTPIKSNLILLFVGGTLAALVPARVAGEMTSIGTLLAFILVCFGILVMRKKMPDAPRAFKTPLVPLVPVLGIATCLFMMIFLPADTWIRLLVWMVIGFDVYVIYGFKNSRLQDKLPTRIDLLTLRSVGIIIALLLVSVVLWYQQTVGWNGSKTLMTIAFVIAFVHSLFVWNKLKGLDSLVNKKIVELACAEEKF</sequence>
<evidence type="ECO:0000256" key="6">
    <source>
        <dbReference type="SAM" id="Phobius"/>
    </source>
</evidence>
<dbReference type="PANTHER" id="PTHR43243:SF4">
    <property type="entry name" value="CATIONIC AMINO ACID TRANSPORTER 4"/>
    <property type="match status" value="1"/>
</dbReference>
<feature type="transmembrane region" description="Helical" evidence="6">
    <location>
        <begin position="155"/>
        <end position="173"/>
    </location>
</feature>
<evidence type="ECO:0000256" key="3">
    <source>
        <dbReference type="ARBA" id="ARBA00022692"/>
    </source>
</evidence>
<comment type="subcellular location">
    <subcellularLocation>
        <location evidence="1">Membrane</location>
        <topology evidence="1">Multi-pass membrane protein</topology>
    </subcellularLocation>
</comment>